<sequence length="299" mass="33874">MINKKVLDNFLEHGFISKPDYERALSVLPRENPKDWALRRLLGVGSGLFLAGIVCFFAYNWKEIGVSLRLGLPLLGMFLCALGGWKFRPETPVGAAFCVATGVFAGTFMAGYGQEFQTGAFVYELFSSWTIILAVLALISQVRWLWLMAFYAFAVYLETKYSLAAEFYGMVGCGLAAWAVCEMMIYKKVWPASFRNWFFIPFFAYLLIHSFLLFEAYNTIKFWVMPLLALLGIVLSLKMLKSASLLCTSVLVLTIFLNVELFKKMTFDHILSYGYASAFIFAWAGLAAWRGVQYIRGKK</sequence>
<feature type="transmembrane region" description="Helical" evidence="1">
    <location>
        <begin position="273"/>
        <end position="292"/>
    </location>
</feature>
<feature type="transmembrane region" description="Helical" evidence="1">
    <location>
        <begin position="41"/>
        <end position="59"/>
    </location>
</feature>
<keyword evidence="1" id="KW-0472">Membrane</keyword>
<organism evidence="3 4">
    <name type="scientific">Candidatus Avelusimicrobium gallicola</name>
    <dbReference type="NCBI Taxonomy" id="2562704"/>
    <lineage>
        <taxon>Bacteria</taxon>
        <taxon>Pseudomonadati</taxon>
        <taxon>Elusimicrobiota</taxon>
        <taxon>Elusimicrobia</taxon>
        <taxon>Elusimicrobiales</taxon>
        <taxon>Elusimicrobiaceae</taxon>
        <taxon>Candidatus Avelusimicrobium</taxon>
    </lineage>
</organism>
<feature type="transmembrane region" description="Helical" evidence="1">
    <location>
        <begin position="93"/>
        <end position="113"/>
    </location>
</feature>
<gene>
    <name evidence="3" type="ORF">E7027_05050</name>
</gene>
<feature type="transmembrane region" description="Helical" evidence="1">
    <location>
        <begin position="244"/>
        <end position="261"/>
    </location>
</feature>
<comment type="caution">
    <text evidence="3">The sequence shown here is derived from an EMBL/GenBank/DDBJ whole genome shotgun (WGS) entry which is preliminary data.</text>
</comment>
<evidence type="ECO:0000313" key="3">
    <source>
        <dbReference type="EMBL" id="MBE6421479.1"/>
    </source>
</evidence>
<dbReference type="Pfam" id="PF09925">
    <property type="entry name" value="DUF2157"/>
    <property type="match status" value="1"/>
</dbReference>
<feature type="transmembrane region" description="Helical" evidence="1">
    <location>
        <begin position="197"/>
        <end position="214"/>
    </location>
</feature>
<feature type="transmembrane region" description="Helical" evidence="1">
    <location>
        <begin position="125"/>
        <end position="147"/>
    </location>
</feature>
<accession>A0A928HEF1</accession>
<keyword evidence="1" id="KW-0812">Transmembrane</keyword>
<feature type="transmembrane region" description="Helical" evidence="1">
    <location>
        <begin position="66"/>
        <end position="87"/>
    </location>
</feature>
<feature type="transmembrane region" description="Helical" evidence="1">
    <location>
        <begin position="167"/>
        <end position="185"/>
    </location>
</feature>
<feature type="domain" description="DUF2157" evidence="2">
    <location>
        <begin position="10"/>
        <end position="146"/>
    </location>
</feature>
<reference evidence="3" key="1">
    <citation type="submission" date="2019-04" db="EMBL/GenBank/DDBJ databases">
        <title>Evolution of Biomass-Degrading Anaerobic Consortia Revealed by Metagenomics.</title>
        <authorList>
            <person name="Peng X."/>
        </authorList>
    </citation>
    <scope>NUCLEOTIDE SEQUENCE</scope>
    <source>
        <strain evidence="3">SIG66</strain>
    </source>
</reference>
<protein>
    <submittedName>
        <fullName evidence="3">DUF2157 domain-containing protein</fullName>
    </submittedName>
</protein>
<keyword evidence="1" id="KW-1133">Transmembrane helix</keyword>
<evidence type="ECO:0000313" key="4">
    <source>
        <dbReference type="Proteomes" id="UP000725649"/>
    </source>
</evidence>
<evidence type="ECO:0000259" key="2">
    <source>
        <dbReference type="Pfam" id="PF09925"/>
    </source>
</evidence>
<dbReference type="AlphaFoldDB" id="A0A928HEF1"/>
<evidence type="ECO:0000256" key="1">
    <source>
        <dbReference type="SAM" id="Phobius"/>
    </source>
</evidence>
<dbReference type="Proteomes" id="UP000725649">
    <property type="component" value="Unassembled WGS sequence"/>
</dbReference>
<dbReference type="InterPro" id="IPR018677">
    <property type="entry name" value="DUF2157"/>
</dbReference>
<dbReference type="EMBL" id="SUVG01000005">
    <property type="protein sequence ID" value="MBE6421479.1"/>
    <property type="molecule type" value="Genomic_DNA"/>
</dbReference>
<name>A0A928HEF1_9BACT</name>
<proteinExistence type="predicted"/>
<feature type="transmembrane region" description="Helical" evidence="1">
    <location>
        <begin position="220"/>
        <end position="237"/>
    </location>
</feature>